<reference evidence="1 2" key="2">
    <citation type="submission" date="2018-11" db="EMBL/GenBank/DDBJ databases">
        <authorList>
            <consortium name="Pathogen Informatics"/>
        </authorList>
    </citation>
    <scope>NUCLEOTIDE SEQUENCE [LARGE SCALE GENOMIC DNA]</scope>
</reference>
<dbReference type="AlphaFoldDB" id="A0A183IYI6"/>
<organism evidence="3">
    <name type="scientific">Soboliphyme baturini</name>
    <dbReference type="NCBI Taxonomy" id="241478"/>
    <lineage>
        <taxon>Eukaryota</taxon>
        <taxon>Metazoa</taxon>
        <taxon>Ecdysozoa</taxon>
        <taxon>Nematoda</taxon>
        <taxon>Enoplea</taxon>
        <taxon>Dorylaimia</taxon>
        <taxon>Dioctophymatida</taxon>
        <taxon>Dioctophymatoidea</taxon>
        <taxon>Soboliphymatidae</taxon>
        <taxon>Soboliphyme</taxon>
    </lineage>
</organism>
<dbReference type="WBParaSite" id="SBAD_0000899701-mRNA-1">
    <property type="protein sequence ID" value="SBAD_0000899701-mRNA-1"/>
    <property type="gene ID" value="SBAD_0000899701"/>
</dbReference>
<evidence type="ECO:0000313" key="2">
    <source>
        <dbReference type="Proteomes" id="UP000270296"/>
    </source>
</evidence>
<keyword evidence="2" id="KW-1185">Reference proteome</keyword>
<reference evidence="3" key="1">
    <citation type="submission" date="2016-06" db="UniProtKB">
        <authorList>
            <consortium name="WormBaseParasite"/>
        </authorList>
    </citation>
    <scope>IDENTIFICATION</scope>
</reference>
<gene>
    <name evidence="1" type="ORF">SBAD_LOCUS8684</name>
</gene>
<name>A0A183IYI6_9BILA</name>
<sequence length="155" mass="16720">MPCYLVEQYNPLDVENTGMPGGTFGLGNDKNYGLCRVHRASNALNRSSRLRKLSQASVTLVTGANGREGPAVNSETIRSTAEIGQLHLTNMCTSAMSNGPERSSWKEASFEGAILVPKGEADHACRTRVAGSAKNASLSMDYVHLNIGTTYKLHY</sequence>
<accession>A0A183IYI6</accession>
<dbReference type="EMBL" id="UZAM01011854">
    <property type="protein sequence ID" value="VDP18605.1"/>
    <property type="molecule type" value="Genomic_DNA"/>
</dbReference>
<protein>
    <submittedName>
        <fullName evidence="1 3">Uncharacterized protein</fullName>
    </submittedName>
</protein>
<dbReference type="Proteomes" id="UP000270296">
    <property type="component" value="Unassembled WGS sequence"/>
</dbReference>
<proteinExistence type="predicted"/>
<evidence type="ECO:0000313" key="3">
    <source>
        <dbReference type="WBParaSite" id="SBAD_0000899701-mRNA-1"/>
    </source>
</evidence>
<evidence type="ECO:0000313" key="1">
    <source>
        <dbReference type="EMBL" id="VDP18605.1"/>
    </source>
</evidence>